<dbReference type="GO" id="GO:0046872">
    <property type="term" value="F:metal ion binding"/>
    <property type="evidence" value="ECO:0007669"/>
    <property type="project" value="UniProtKB-KW"/>
</dbReference>
<feature type="binding site" description="axial binding residue" evidence="16">
    <location>
        <position position="103"/>
    </location>
    <ligand>
        <name>heme c</name>
        <dbReference type="ChEBI" id="CHEBI:61717"/>
        <label>2</label>
    </ligand>
    <ligandPart>
        <name>Fe</name>
        <dbReference type="ChEBI" id="CHEBI:18248"/>
    </ligandPart>
</feature>
<comment type="PTM">
    <text evidence="15">Binds 2 heme C groups per subunit.</text>
</comment>
<organism evidence="19 20">
    <name type="scientific">Rhodovibrio salinarum</name>
    <dbReference type="NCBI Taxonomy" id="1087"/>
    <lineage>
        <taxon>Bacteria</taxon>
        <taxon>Pseudomonadati</taxon>
        <taxon>Pseudomonadota</taxon>
        <taxon>Alphaproteobacteria</taxon>
        <taxon>Rhodospirillales</taxon>
        <taxon>Rhodovibrionaceae</taxon>
        <taxon>Rhodovibrio</taxon>
    </lineage>
</organism>
<reference evidence="19" key="1">
    <citation type="submission" date="2017-08" db="EMBL/GenBank/DDBJ databases">
        <authorList>
            <person name="Imhoff J.F."/>
            <person name="Rahn T."/>
            <person name="Kuenzel S."/>
            <person name="Neulinger S.C."/>
        </authorList>
    </citation>
    <scope>NUCLEOTIDE SEQUENCE</scope>
    <source>
        <strain evidence="19">DSM 9154</strain>
    </source>
</reference>
<dbReference type="InterPro" id="IPR036280">
    <property type="entry name" value="Multihaem_cyt_sf"/>
</dbReference>
<reference evidence="19" key="2">
    <citation type="journal article" date="2020" name="Microorganisms">
        <title>Osmotic Adaptation and Compatible Solute Biosynthesis of Phototrophic Bacteria as Revealed from Genome Analyses.</title>
        <authorList>
            <person name="Imhoff J.F."/>
            <person name="Rahn T."/>
            <person name="Kunzel S."/>
            <person name="Keller A."/>
            <person name="Neulinger S.C."/>
        </authorList>
    </citation>
    <scope>NUCLEOTIDE SEQUENCE</scope>
    <source>
        <strain evidence="19">DSM 9154</strain>
    </source>
</reference>
<proteinExistence type="inferred from homology"/>
<dbReference type="RefSeq" id="WP_081728466.1">
    <property type="nucleotide sequence ID" value="NZ_NRRE01000032.1"/>
</dbReference>
<feature type="binding site" description="axial binding residue" evidence="16">
    <location>
        <position position="68"/>
    </location>
    <ligand>
        <name>heme c</name>
        <dbReference type="ChEBI" id="CHEBI:61717"/>
        <label>1</label>
    </ligand>
    <ligandPart>
        <name>Fe</name>
        <dbReference type="ChEBI" id="CHEBI:18248"/>
    </ligandPart>
</feature>
<protein>
    <recommendedName>
        <fullName evidence="5 14">Periplasmic nitrate reductase, electron transfer subunit</fullName>
    </recommendedName>
    <alternativeName>
        <fullName evidence="13 14">Diheme cytochrome c NapB</fullName>
    </alternativeName>
</protein>
<dbReference type="PANTHER" id="PTHR38604:SF1">
    <property type="entry name" value="PERIPLASMIC NITRATE REDUCTASE, ELECTRON TRANSFER SUBUNIT"/>
    <property type="match status" value="1"/>
</dbReference>
<keyword evidence="7 15" id="KW-0349">Heme</keyword>
<dbReference type="SUPFAM" id="SSF48695">
    <property type="entry name" value="Multiheme cytochromes"/>
    <property type="match status" value="1"/>
</dbReference>
<keyword evidence="12 16" id="KW-0408">Iron</keyword>
<keyword evidence="20" id="KW-1185">Reference proteome</keyword>
<evidence type="ECO:0000256" key="1">
    <source>
        <dbReference type="ARBA" id="ARBA00002599"/>
    </source>
</evidence>
<feature type="binding site" description="covalent" evidence="15">
    <location>
        <position position="125"/>
    </location>
    <ligand>
        <name>heme c</name>
        <dbReference type="ChEBI" id="CHEBI:61717"/>
        <label>2</label>
    </ligand>
</feature>
<evidence type="ECO:0000256" key="17">
    <source>
        <dbReference type="SAM" id="MobiDB-lite"/>
    </source>
</evidence>
<evidence type="ECO:0000256" key="11">
    <source>
        <dbReference type="ARBA" id="ARBA00022982"/>
    </source>
</evidence>
<keyword evidence="6 14" id="KW-0813">Transport</keyword>
<evidence type="ECO:0000256" key="5">
    <source>
        <dbReference type="ARBA" id="ARBA00013773"/>
    </source>
</evidence>
<dbReference type="FunFam" id="1.10.1130.10:FF:000001">
    <property type="entry name" value="Periplasmic nitrate reductase, electron transfer subunit"/>
    <property type="match status" value="1"/>
</dbReference>
<feature type="binding site" description="axial binding residue" evidence="16">
    <location>
        <position position="126"/>
    </location>
    <ligand>
        <name>heme c</name>
        <dbReference type="ChEBI" id="CHEBI:61717"/>
        <label>2</label>
    </ligand>
    <ligandPart>
        <name>Fe</name>
        <dbReference type="ChEBI" id="CHEBI:18248"/>
    </ligandPart>
</feature>
<evidence type="ECO:0000313" key="19">
    <source>
        <dbReference type="EMBL" id="MBK1698904.1"/>
    </source>
</evidence>
<dbReference type="PANTHER" id="PTHR38604">
    <property type="entry name" value="PERIPLASMIC NITRATE REDUCTASE, ELECTRON TRANSFER SUBUNIT"/>
    <property type="match status" value="1"/>
</dbReference>
<comment type="subcellular location">
    <subcellularLocation>
        <location evidence="2 14">Periplasm</location>
    </subcellularLocation>
</comment>
<keyword evidence="8 16" id="KW-0479">Metal-binding</keyword>
<evidence type="ECO:0000256" key="13">
    <source>
        <dbReference type="ARBA" id="ARBA00031832"/>
    </source>
</evidence>
<dbReference type="Pfam" id="PF03892">
    <property type="entry name" value="NapB"/>
    <property type="match status" value="1"/>
</dbReference>
<evidence type="ECO:0000256" key="14">
    <source>
        <dbReference type="PIRNR" id="PIRNR006105"/>
    </source>
</evidence>
<accession>A0A934QM41</accession>
<dbReference type="AlphaFoldDB" id="A0A934QM41"/>
<feature type="region of interest" description="Disordered" evidence="17">
    <location>
        <begin position="24"/>
        <end position="56"/>
    </location>
</feature>
<evidence type="ECO:0000256" key="7">
    <source>
        <dbReference type="ARBA" id="ARBA00022617"/>
    </source>
</evidence>
<evidence type="ECO:0000256" key="6">
    <source>
        <dbReference type="ARBA" id="ARBA00022448"/>
    </source>
</evidence>
<evidence type="ECO:0000313" key="20">
    <source>
        <dbReference type="Proteomes" id="UP000778970"/>
    </source>
</evidence>
<sequence>MRRIRLALALPLLIVGGAAGAQTLTDQPRLTGPDDFTASVPAPQLARPETDQPRRMRAYPEQPPTIPHDIDGYELSVNFNKCLTCHKRTYTAQSGAPMISVTHYQDRNGQMLADVSRQRYFCTQCHVPQTDARPLVPSMFTDMSQLTGTNANENGGQEAD</sequence>
<dbReference type="GO" id="GO:0009061">
    <property type="term" value="P:anaerobic respiration"/>
    <property type="evidence" value="ECO:0007669"/>
    <property type="project" value="InterPro"/>
</dbReference>
<evidence type="ECO:0000256" key="15">
    <source>
        <dbReference type="PIRSR" id="PIRSR006105-1"/>
    </source>
</evidence>
<feature type="binding site" description="axial binding residue" evidence="16">
    <location>
        <position position="86"/>
    </location>
    <ligand>
        <name>heme c</name>
        <dbReference type="ChEBI" id="CHEBI:61717"/>
        <label>1</label>
    </ligand>
    <ligandPart>
        <name>Fe</name>
        <dbReference type="ChEBI" id="CHEBI:18248"/>
    </ligandPart>
</feature>
<keyword evidence="10 14" id="KW-0574">Periplasm</keyword>
<comment type="caution">
    <text evidence="19">The sequence shown here is derived from an EMBL/GenBank/DDBJ whole genome shotgun (WGS) entry which is preliminary data.</text>
</comment>
<feature type="chain" id="PRO_5036829237" description="Periplasmic nitrate reductase, electron transfer subunit" evidence="18">
    <location>
        <begin position="22"/>
        <end position="160"/>
    </location>
</feature>
<feature type="binding site" description="covalent" evidence="15">
    <location>
        <position position="82"/>
    </location>
    <ligand>
        <name>heme c</name>
        <dbReference type="ChEBI" id="CHEBI:61717"/>
        <label>1</label>
    </ligand>
</feature>
<evidence type="ECO:0000256" key="18">
    <source>
        <dbReference type="SAM" id="SignalP"/>
    </source>
</evidence>
<evidence type="ECO:0000256" key="12">
    <source>
        <dbReference type="ARBA" id="ARBA00023004"/>
    </source>
</evidence>
<evidence type="ECO:0000256" key="8">
    <source>
        <dbReference type="ARBA" id="ARBA00022723"/>
    </source>
</evidence>
<comment type="subunit">
    <text evidence="4 14">Component of the periplasmic nitrate reductase NapAB complex composed of NapA and NapB.</text>
</comment>
<keyword evidence="11 14" id="KW-0249">Electron transport</keyword>
<evidence type="ECO:0000256" key="9">
    <source>
        <dbReference type="ARBA" id="ARBA00022729"/>
    </source>
</evidence>
<keyword evidence="9 18" id="KW-0732">Signal</keyword>
<name>A0A934QM41_9PROT</name>
<dbReference type="Proteomes" id="UP000778970">
    <property type="component" value="Unassembled WGS sequence"/>
</dbReference>
<dbReference type="InterPro" id="IPR005591">
    <property type="entry name" value="NapB"/>
</dbReference>
<dbReference type="Gene3D" id="1.10.1130.10">
    <property type="entry name" value="Flavocytochrome C3, Chain A"/>
    <property type="match status" value="1"/>
</dbReference>
<dbReference type="PIRSF" id="PIRSF006105">
    <property type="entry name" value="NapB"/>
    <property type="match status" value="1"/>
</dbReference>
<evidence type="ECO:0000256" key="16">
    <source>
        <dbReference type="PIRSR" id="PIRSR006105-2"/>
    </source>
</evidence>
<evidence type="ECO:0000256" key="4">
    <source>
        <dbReference type="ARBA" id="ARBA00011752"/>
    </source>
</evidence>
<evidence type="ECO:0000256" key="3">
    <source>
        <dbReference type="ARBA" id="ARBA00007368"/>
    </source>
</evidence>
<evidence type="ECO:0000256" key="2">
    <source>
        <dbReference type="ARBA" id="ARBA00004418"/>
    </source>
</evidence>
<evidence type="ECO:0000256" key="10">
    <source>
        <dbReference type="ARBA" id="ARBA00022764"/>
    </source>
</evidence>
<dbReference type="GO" id="GO:0042597">
    <property type="term" value="C:periplasmic space"/>
    <property type="evidence" value="ECO:0007669"/>
    <property type="project" value="UniProtKB-SubCell"/>
</dbReference>
<comment type="function">
    <text evidence="1">Electron transfer subunit of the periplasmic nitrate reductase complex NapAB. Receives electrons from the membrane-anchored tetraheme c-type NapC protein and transfers these to NapA subunit, thus allowing electron flow between membrane and periplasm. Essential for periplasmic nitrate reduction with nitrate as the terminal electron acceptor.</text>
</comment>
<dbReference type="EMBL" id="NRRE01000032">
    <property type="protein sequence ID" value="MBK1698904.1"/>
    <property type="molecule type" value="Genomic_DNA"/>
</dbReference>
<feature type="signal peptide" evidence="18">
    <location>
        <begin position="1"/>
        <end position="21"/>
    </location>
</feature>
<feature type="binding site" description="covalent" evidence="15">
    <location>
        <position position="85"/>
    </location>
    <ligand>
        <name>heme c</name>
        <dbReference type="ChEBI" id="CHEBI:61717"/>
        <label>1</label>
    </ligand>
</feature>
<gene>
    <name evidence="19" type="ORF">CKO21_16795</name>
</gene>
<comment type="similarity">
    <text evidence="3 14">Belongs to the NapB family.</text>
</comment>
<feature type="binding site" description="covalent" evidence="15">
    <location>
        <position position="122"/>
    </location>
    <ligand>
        <name>heme c</name>
        <dbReference type="ChEBI" id="CHEBI:61717"/>
        <label>2</label>
    </ligand>
</feature>